<reference evidence="4 6" key="1">
    <citation type="submission" date="2015-09" db="EMBL/GenBank/DDBJ databases">
        <title>Draft Genome Sequence of Pseudoalteromonas lipolytica UCD-48B.</title>
        <authorList>
            <person name="Krusor M."/>
            <person name="Coil D.A."/>
            <person name="Lang J.M."/>
            <person name="Eisen J.A."/>
            <person name="Alexiev A."/>
        </authorList>
    </citation>
    <scope>NUCLEOTIDE SEQUENCE [LARGE SCALE GENOMIC DNA]</scope>
    <source>
        <strain evidence="4 6">UCD-48B</strain>
    </source>
</reference>
<dbReference type="Pfam" id="PF13581">
    <property type="entry name" value="HATPase_c_2"/>
    <property type="match status" value="1"/>
</dbReference>
<dbReference type="SUPFAM" id="SSF81606">
    <property type="entry name" value="PP2C-like"/>
    <property type="match status" value="1"/>
</dbReference>
<dbReference type="Gene3D" id="3.30.565.10">
    <property type="entry name" value="Histidine kinase-like ATPase, C-terminal domain"/>
    <property type="match status" value="1"/>
</dbReference>
<reference evidence="5 7" key="2">
    <citation type="submission" date="2023-01" db="EMBL/GenBank/DDBJ databases">
        <title>Trichodesmium-associated heterotrophic epibiont bacteria.</title>
        <authorList>
            <person name="Cleveland C.S."/>
            <person name="Webb E.A."/>
        </authorList>
    </citation>
    <scope>NUCLEOTIDE SEQUENCE [LARGE SCALE GENOMIC DNA]</scope>
    <source>
        <strain evidence="5 7">USCH2</strain>
    </source>
</reference>
<dbReference type="STRING" id="570156.AOG27_15095"/>
<keyword evidence="2" id="KW-0597">Phosphoprotein</keyword>
<dbReference type="SMART" id="SM00331">
    <property type="entry name" value="PP2C_SIG"/>
    <property type="match status" value="1"/>
</dbReference>
<dbReference type="InterPro" id="IPR052016">
    <property type="entry name" value="Bact_Sigma-Reg"/>
</dbReference>
<dbReference type="GO" id="GO:0016791">
    <property type="term" value="F:phosphatase activity"/>
    <property type="evidence" value="ECO:0007669"/>
    <property type="project" value="TreeGrafter"/>
</dbReference>
<dbReference type="PROSITE" id="PS50110">
    <property type="entry name" value="RESPONSE_REGULATORY"/>
    <property type="match status" value="1"/>
</dbReference>
<dbReference type="InterPro" id="IPR003594">
    <property type="entry name" value="HATPase_dom"/>
</dbReference>
<dbReference type="SUPFAM" id="SSF52172">
    <property type="entry name" value="CheY-like"/>
    <property type="match status" value="1"/>
</dbReference>
<dbReference type="AlphaFoldDB" id="A0A0P7DYG2"/>
<dbReference type="EMBL" id="JAQPZS010000001">
    <property type="protein sequence ID" value="MEJ6494661.1"/>
    <property type="molecule type" value="Genomic_DNA"/>
</dbReference>
<dbReference type="Gene3D" id="3.40.50.2300">
    <property type="match status" value="1"/>
</dbReference>
<dbReference type="Proteomes" id="UP000050378">
    <property type="component" value="Unassembled WGS sequence"/>
</dbReference>
<dbReference type="InterPro" id="IPR001789">
    <property type="entry name" value="Sig_transdc_resp-reg_receiver"/>
</dbReference>
<feature type="modified residue" description="4-aspartylphosphate" evidence="2">
    <location>
        <position position="190"/>
    </location>
</feature>
<accession>A0A0P7DYG2</accession>
<organism evidence="4 6">
    <name type="scientific">Pseudoalteromonas lipolytica</name>
    <dbReference type="NCBI Taxonomy" id="570156"/>
    <lineage>
        <taxon>Bacteria</taxon>
        <taxon>Pseudomonadati</taxon>
        <taxon>Pseudomonadota</taxon>
        <taxon>Gammaproteobacteria</taxon>
        <taxon>Alteromonadales</taxon>
        <taxon>Pseudoalteromonadaceae</taxon>
        <taxon>Pseudoalteromonas</taxon>
    </lineage>
</organism>
<dbReference type="PANTHER" id="PTHR43156">
    <property type="entry name" value="STAGE II SPORULATION PROTEIN E-RELATED"/>
    <property type="match status" value="1"/>
</dbReference>
<evidence type="ECO:0000256" key="2">
    <source>
        <dbReference type="PROSITE-ProRule" id="PRU00169"/>
    </source>
</evidence>
<protein>
    <submittedName>
        <fullName evidence="4">Chemotaxis protein CheY</fullName>
    </submittedName>
    <submittedName>
        <fullName evidence="5">SpoIIE family protein phosphatase</fullName>
    </submittedName>
</protein>
<keyword evidence="1" id="KW-0378">Hydrolase</keyword>
<dbReference type="RefSeq" id="WP_054553838.1">
    <property type="nucleotide sequence ID" value="NZ_JAQPZS010000001.1"/>
</dbReference>
<dbReference type="Pfam" id="PF00072">
    <property type="entry name" value="Response_reg"/>
    <property type="match status" value="1"/>
</dbReference>
<dbReference type="GO" id="GO:0000160">
    <property type="term" value="P:phosphorelay signal transduction system"/>
    <property type="evidence" value="ECO:0007669"/>
    <property type="project" value="InterPro"/>
</dbReference>
<feature type="domain" description="Response regulatory" evidence="3">
    <location>
        <begin position="142"/>
        <end position="257"/>
    </location>
</feature>
<dbReference type="PATRIC" id="fig|570156.3.peg.4106"/>
<dbReference type="InterPro" id="IPR036890">
    <property type="entry name" value="HATPase_C_sf"/>
</dbReference>
<dbReference type="CDD" id="cd00156">
    <property type="entry name" value="REC"/>
    <property type="match status" value="1"/>
</dbReference>
<dbReference type="OrthoDB" id="9811749at2"/>
<dbReference type="EMBL" id="LJTC01000010">
    <property type="protein sequence ID" value="KPM82635.1"/>
    <property type="molecule type" value="Genomic_DNA"/>
</dbReference>
<evidence type="ECO:0000313" key="4">
    <source>
        <dbReference type="EMBL" id="KPM82635.1"/>
    </source>
</evidence>
<sequence>MDCLYQKSYTLDWPIVSEIRHVLKHILTAISVKHQDIDAAGLVATEYLTNLLRHTKKNDKPLLFSIFKVSNQQLRIEFKDSFKSYDIFNNHSSNWEIDSGELVEGGMGVALIKHYFPNASYNTHHQFNTFSFCLNNIDKRPTLIYIDDDKSQLALLKAYLSEHFQVICCEDIESGWQEILTSGATILLLDHKLKNGTSEPLLKRLNQSNLKINLSVVMLTGDDSEELIKRINMLGVDDYLVKPVTKTRLLQSIERIVHRFSALKYFVNEDRAPTKRELETYNAYNFGSIISQMGGDFCLYPHQHSNAVVIGDMMGHGLVALKESFAIKGFLSGCLATEIPLETVLPMLNRALSEQRLCKSSLVTLLIIYIEDNRLHWFNAGHPAPCVINKQGRLEQLVGTDPLLGLNDQHQFKHYQYELAEVEHILIFTDGWLDNQHLDEVDQIVSKLNANKLYNEDFAYGLWQASQVKLSEEVDDASLIVINKH</sequence>
<dbReference type="PANTHER" id="PTHR43156:SF2">
    <property type="entry name" value="STAGE II SPORULATION PROTEIN E"/>
    <property type="match status" value="1"/>
</dbReference>
<evidence type="ECO:0000313" key="6">
    <source>
        <dbReference type="Proteomes" id="UP000050378"/>
    </source>
</evidence>
<dbReference type="SMART" id="SM00448">
    <property type="entry name" value="REC"/>
    <property type="match status" value="1"/>
</dbReference>
<comment type="caution">
    <text evidence="4">The sequence shown here is derived from an EMBL/GenBank/DDBJ whole genome shotgun (WGS) entry which is preliminary data.</text>
</comment>
<dbReference type="InterPro" id="IPR011006">
    <property type="entry name" value="CheY-like_superfamily"/>
</dbReference>
<dbReference type="Pfam" id="PF07228">
    <property type="entry name" value="SpoIIE"/>
    <property type="match status" value="1"/>
</dbReference>
<evidence type="ECO:0000259" key="3">
    <source>
        <dbReference type="PROSITE" id="PS50110"/>
    </source>
</evidence>
<gene>
    <name evidence="4" type="ORF">AOG27_15095</name>
    <name evidence="5" type="ORF">PQI24_01370</name>
</gene>
<evidence type="ECO:0000313" key="5">
    <source>
        <dbReference type="EMBL" id="MEJ6494661.1"/>
    </source>
</evidence>
<dbReference type="InterPro" id="IPR036457">
    <property type="entry name" value="PPM-type-like_dom_sf"/>
</dbReference>
<dbReference type="Gene3D" id="3.60.40.10">
    <property type="entry name" value="PPM-type phosphatase domain"/>
    <property type="match status" value="1"/>
</dbReference>
<evidence type="ECO:0000256" key="1">
    <source>
        <dbReference type="ARBA" id="ARBA00022801"/>
    </source>
</evidence>
<dbReference type="Proteomes" id="UP001377972">
    <property type="component" value="Unassembled WGS sequence"/>
</dbReference>
<proteinExistence type="predicted"/>
<keyword evidence="7" id="KW-1185">Reference proteome</keyword>
<dbReference type="InterPro" id="IPR001932">
    <property type="entry name" value="PPM-type_phosphatase-like_dom"/>
</dbReference>
<evidence type="ECO:0000313" key="7">
    <source>
        <dbReference type="Proteomes" id="UP001377972"/>
    </source>
</evidence>
<name>A0A0P7DYG2_9GAMM</name>